<dbReference type="NCBIfam" id="TIGR04256">
    <property type="entry name" value="GxxExxY"/>
    <property type="match status" value="1"/>
</dbReference>
<dbReference type="PATRIC" id="fig|1263868.3.peg.2721"/>
<dbReference type="STRING" id="1263868.RESH_02506"/>
<evidence type="ECO:0000313" key="1">
    <source>
        <dbReference type="EMBL" id="EMI26924.1"/>
    </source>
</evidence>
<dbReference type="RefSeq" id="WP_008666554.1">
    <property type="nucleotide sequence ID" value="NZ_ANOF01000081.1"/>
</dbReference>
<evidence type="ECO:0000313" key="2">
    <source>
        <dbReference type="Proteomes" id="UP000011996"/>
    </source>
</evidence>
<reference evidence="1 2" key="1">
    <citation type="journal article" date="2013" name="Mar. Genomics">
        <title>Expression of sulfatases in Rhodopirellula baltica and the diversity of sulfatases in the genus Rhodopirellula.</title>
        <authorList>
            <person name="Wegner C.E."/>
            <person name="Richter-Heitmann T."/>
            <person name="Klindworth A."/>
            <person name="Klockow C."/>
            <person name="Richter M."/>
            <person name="Achstetter T."/>
            <person name="Glockner F.O."/>
            <person name="Harder J."/>
        </authorList>
    </citation>
    <scope>NUCLEOTIDE SEQUENCE [LARGE SCALE GENOMIC DNA]</scope>
    <source>
        <strain evidence="1 2">SH398</strain>
    </source>
</reference>
<dbReference type="EMBL" id="ANOF01000081">
    <property type="protein sequence ID" value="EMI26924.1"/>
    <property type="molecule type" value="Genomic_DNA"/>
</dbReference>
<protein>
    <recommendedName>
        <fullName evidence="3">GxxExxY protein</fullName>
    </recommendedName>
</protein>
<evidence type="ECO:0008006" key="3">
    <source>
        <dbReference type="Google" id="ProtNLM"/>
    </source>
</evidence>
<proteinExistence type="predicted"/>
<sequence>MSVNQDWSDVRVKELCDRVRQIAYDLHVYLGTGYLEKIYENGLLHRLAKAGIRCEKQVPVQVFDDDQFCLGEYKLDLVVEEIRVVEIKAARGIDDKHVAQILGYLKATTLSHGLLVNFGSAKFQIRKFKM</sequence>
<accession>M5SL24</accession>
<organism evidence="1 2">
    <name type="scientific">Rhodopirellula europaea SH398</name>
    <dbReference type="NCBI Taxonomy" id="1263868"/>
    <lineage>
        <taxon>Bacteria</taxon>
        <taxon>Pseudomonadati</taxon>
        <taxon>Planctomycetota</taxon>
        <taxon>Planctomycetia</taxon>
        <taxon>Pirellulales</taxon>
        <taxon>Pirellulaceae</taxon>
        <taxon>Rhodopirellula</taxon>
    </lineage>
</organism>
<dbReference type="InterPro" id="IPR026350">
    <property type="entry name" value="GxxExxY"/>
</dbReference>
<dbReference type="OrthoDB" id="9798792at2"/>
<dbReference type="Pfam" id="PF13366">
    <property type="entry name" value="PDDEXK_3"/>
    <property type="match status" value="1"/>
</dbReference>
<dbReference type="AlphaFoldDB" id="M5SL24"/>
<comment type="caution">
    <text evidence="1">The sequence shown here is derived from an EMBL/GenBank/DDBJ whole genome shotgun (WGS) entry which is preliminary data.</text>
</comment>
<name>M5SL24_9BACT</name>
<gene>
    <name evidence="1" type="ORF">RESH_02506</name>
</gene>
<dbReference type="Proteomes" id="UP000011996">
    <property type="component" value="Unassembled WGS sequence"/>
</dbReference>